<reference evidence="7" key="1">
    <citation type="submission" date="2025-08" db="UniProtKB">
        <authorList>
            <consortium name="RefSeq"/>
        </authorList>
    </citation>
    <scope>IDENTIFICATION</scope>
    <source>
        <tissue evidence="7">Leaves</tissue>
    </source>
</reference>
<dbReference type="InterPro" id="IPR001965">
    <property type="entry name" value="Znf_PHD"/>
</dbReference>
<dbReference type="SMART" id="SM00109">
    <property type="entry name" value="C1"/>
    <property type="match status" value="2"/>
</dbReference>
<feature type="domain" description="Phorbol-ester/DAG-type" evidence="5">
    <location>
        <begin position="489"/>
        <end position="550"/>
    </location>
</feature>
<dbReference type="PANTHER" id="PTHR32410:SF216">
    <property type="entry name" value="PHORBOL-ESTER_DAG-TYPE DOMAIN-CONTAINING PROTEIN"/>
    <property type="match status" value="1"/>
</dbReference>
<dbReference type="RefSeq" id="XP_071909578.1">
    <property type="nucleotide sequence ID" value="XM_072053477.1"/>
</dbReference>
<evidence type="ECO:0000256" key="1">
    <source>
        <dbReference type="ARBA" id="ARBA00022723"/>
    </source>
</evidence>
<name>A0ABM4UQL7_COFAR</name>
<accession>A0ABM4UQL7</accession>
<evidence type="ECO:0000259" key="5">
    <source>
        <dbReference type="PROSITE" id="PS50081"/>
    </source>
</evidence>
<dbReference type="Pfam" id="PF03107">
    <property type="entry name" value="C1_2"/>
    <property type="match status" value="5"/>
</dbReference>
<dbReference type="InterPro" id="IPR053192">
    <property type="entry name" value="Vacuole_Formation_Reg"/>
</dbReference>
<dbReference type="Proteomes" id="UP001652660">
    <property type="component" value="Chromosome 6c"/>
</dbReference>
<dbReference type="PROSITE" id="PS50081">
    <property type="entry name" value="ZF_DAG_PE_2"/>
    <property type="match status" value="1"/>
</dbReference>
<evidence type="ECO:0000256" key="2">
    <source>
        <dbReference type="ARBA" id="ARBA00022737"/>
    </source>
</evidence>
<keyword evidence="4" id="KW-0862">Zinc</keyword>
<sequence length="621" mass="72524">MKSILATQLQHDDQKPINSVCYGCQKPILEEPTYKCSECNIFLHKTCAELPREMLHHPLHPNHPLKLLPNSPYPKDRRCLCDACRQPWNSFVYHCYRCNFDLDILCAFPQGKLEHPSHEHPLTLVQRIASFACDACGTKEEQQSYICTACTFWIHRSCALLPTINHRKPHQHPLSLAYCFPIEYCRYEIPCDISFKKIPFQNWVYYCGPCRYFVHLKCMTRDRILPQVFFIFFLSYRIIQVVQFNDYNIIENPLRGETPNSPLNISFCISRRGMHGPKGKEDEEDLVQLPTNYFVQEMRHILEKKQGLEIMRVPKKVQVSCCQHTLAIVDIQKLIKSRNIERITCNRCIEPVVSLCCHCTQCNYFVHLTCAQLPEELQHPSHEKHKLKLAFVSFVWGMIKCSACNLDYNGYLFKCDTCRLYTFDHDVKCALLPSTIDHKAHEHSLVQMYRGNGNRCNSCGNVVRSFLYACEPCGFYLDYECALLPESVNHRWDKYALPLSFPPFSDRPDEFYCEICKEEIHPRRWHYHCRECDQSFHPRCIPGLGVTRNCNFGRILEFGRHPHPLKLVCDGEYRSTCDSCHERMYGNRVFKCETCQFYICIKYVARVANSGKIAGPAKISE</sequence>
<keyword evidence="3" id="KW-0863">Zinc-finger</keyword>
<dbReference type="InterPro" id="IPR046349">
    <property type="entry name" value="C1-like_sf"/>
</dbReference>
<dbReference type="SUPFAM" id="SSF57889">
    <property type="entry name" value="Cysteine-rich domain"/>
    <property type="match status" value="5"/>
</dbReference>
<evidence type="ECO:0000313" key="7">
    <source>
        <dbReference type="RefSeq" id="XP_071909578.1"/>
    </source>
</evidence>
<keyword evidence="6" id="KW-1185">Reference proteome</keyword>
<keyword evidence="2" id="KW-0677">Repeat</keyword>
<dbReference type="InterPro" id="IPR002219">
    <property type="entry name" value="PKC_DAG/PE"/>
</dbReference>
<dbReference type="SMART" id="SM00249">
    <property type="entry name" value="PHD"/>
    <property type="match status" value="3"/>
</dbReference>
<evidence type="ECO:0000313" key="6">
    <source>
        <dbReference type="Proteomes" id="UP001652660"/>
    </source>
</evidence>
<dbReference type="PANTHER" id="PTHR32410">
    <property type="entry name" value="CYSTEINE/HISTIDINE-RICH C1 DOMAIN FAMILY PROTEIN"/>
    <property type="match status" value="1"/>
</dbReference>
<evidence type="ECO:0000256" key="4">
    <source>
        <dbReference type="ARBA" id="ARBA00022833"/>
    </source>
</evidence>
<protein>
    <recommendedName>
        <fullName evidence="5">Phorbol-ester/DAG-type domain-containing protein</fullName>
    </recommendedName>
</protein>
<evidence type="ECO:0000256" key="3">
    <source>
        <dbReference type="ARBA" id="ARBA00022771"/>
    </source>
</evidence>
<dbReference type="GeneID" id="113693027"/>
<gene>
    <name evidence="7" type="primary">LOC113693027</name>
</gene>
<organism evidence="6 7">
    <name type="scientific">Coffea arabica</name>
    <name type="common">Arabian coffee</name>
    <dbReference type="NCBI Taxonomy" id="13443"/>
    <lineage>
        <taxon>Eukaryota</taxon>
        <taxon>Viridiplantae</taxon>
        <taxon>Streptophyta</taxon>
        <taxon>Embryophyta</taxon>
        <taxon>Tracheophyta</taxon>
        <taxon>Spermatophyta</taxon>
        <taxon>Magnoliopsida</taxon>
        <taxon>eudicotyledons</taxon>
        <taxon>Gunneridae</taxon>
        <taxon>Pentapetalae</taxon>
        <taxon>asterids</taxon>
        <taxon>lamiids</taxon>
        <taxon>Gentianales</taxon>
        <taxon>Rubiaceae</taxon>
        <taxon>Ixoroideae</taxon>
        <taxon>Gardenieae complex</taxon>
        <taxon>Bertiereae - Coffeeae clade</taxon>
        <taxon>Coffeeae</taxon>
        <taxon>Coffea</taxon>
    </lineage>
</organism>
<keyword evidence="1" id="KW-0479">Metal-binding</keyword>
<proteinExistence type="predicted"/>
<dbReference type="InterPro" id="IPR004146">
    <property type="entry name" value="DC1"/>
</dbReference>